<protein>
    <submittedName>
        <fullName evidence="1">Uncharacterized protein</fullName>
    </submittedName>
</protein>
<feature type="non-terminal residue" evidence="1">
    <location>
        <position position="1"/>
    </location>
</feature>
<evidence type="ECO:0000313" key="1">
    <source>
        <dbReference type="EMBL" id="MED6213221.1"/>
    </source>
</evidence>
<sequence length="84" mass="9355">WFLANKDNCRSSCLIELIAKNQYMNTFERNTVKKGVMEVETVNGLMAQLSAMNKKLEKLEASAVTTQASCGLCSGPHENHNYSL</sequence>
<comment type="caution">
    <text evidence="1">The sequence shown here is derived from an EMBL/GenBank/DDBJ whole genome shotgun (WGS) entry which is preliminary data.</text>
</comment>
<dbReference type="Proteomes" id="UP001341840">
    <property type="component" value="Unassembled WGS sequence"/>
</dbReference>
<evidence type="ECO:0000313" key="2">
    <source>
        <dbReference type="Proteomes" id="UP001341840"/>
    </source>
</evidence>
<keyword evidence="2" id="KW-1185">Reference proteome</keyword>
<accession>A0ABU6YUS8</accession>
<dbReference type="EMBL" id="JASCZI010243456">
    <property type="protein sequence ID" value="MED6213221.1"/>
    <property type="molecule type" value="Genomic_DNA"/>
</dbReference>
<name>A0ABU6YUS8_9FABA</name>
<reference evidence="1 2" key="1">
    <citation type="journal article" date="2023" name="Plants (Basel)">
        <title>Bridging the Gap: Combining Genomics and Transcriptomics Approaches to Understand Stylosanthes scabra, an Orphan Legume from the Brazilian Caatinga.</title>
        <authorList>
            <person name="Ferreira-Neto J.R.C."/>
            <person name="da Silva M.D."/>
            <person name="Binneck E."/>
            <person name="de Melo N.F."/>
            <person name="da Silva R.H."/>
            <person name="de Melo A.L.T.M."/>
            <person name="Pandolfi V."/>
            <person name="Bustamante F.O."/>
            <person name="Brasileiro-Vidal A.C."/>
            <person name="Benko-Iseppon A.M."/>
        </authorList>
    </citation>
    <scope>NUCLEOTIDE SEQUENCE [LARGE SCALE GENOMIC DNA]</scope>
    <source>
        <tissue evidence="1">Leaves</tissue>
    </source>
</reference>
<proteinExistence type="predicted"/>
<gene>
    <name evidence="1" type="ORF">PIB30_091131</name>
</gene>
<organism evidence="1 2">
    <name type="scientific">Stylosanthes scabra</name>
    <dbReference type="NCBI Taxonomy" id="79078"/>
    <lineage>
        <taxon>Eukaryota</taxon>
        <taxon>Viridiplantae</taxon>
        <taxon>Streptophyta</taxon>
        <taxon>Embryophyta</taxon>
        <taxon>Tracheophyta</taxon>
        <taxon>Spermatophyta</taxon>
        <taxon>Magnoliopsida</taxon>
        <taxon>eudicotyledons</taxon>
        <taxon>Gunneridae</taxon>
        <taxon>Pentapetalae</taxon>
        <taxon>rosids</taxon>
        <taxon>fabids</taxon>
        <taxon>Fabales</taxon>
        <taxon>Fabaceae</taxon>
        <taxon>Papilionoideae</taxon>
        <taxon>50 kb inversion clade</taxon>
        <taxon>dalbergioids sensu lato</taxon>
        <taxon>Dalbergieae</taxon>
        <taxon>Pterocarpus clade</taxon>
        <taxon>Stylosanthes</taxon>
    </lineage>
</organism>